<dbReference type="InterPro" id="IPR050557">
    <property type="entry name" value="RTX_toxin/Mannuronan_C5-epim"/>
</dbReference>
<dbReference type="SUPFAM" id="SSF51120">
    <property type="entry name" value="beta-Roll"/>
    <property type="match status" value="3"/>
</dbReference>
<feature type="region of interest" description="Disordered" evidence="3">
    <location>
        <begin position="223"/>
        <end position="249"/>
    </location>
</feature>
<dbReference type="PANTHER" id="PTHR38340">
    <property type="entry name" value="S-LAYER PROTEIN"/>
    <property type="match status" value="1"/>
</dbReference>
<protein>
    <submittedName>
        <fullName evidence="5">Calcium-binding protein</fullName>
    </submittedName>
</protein>
<gene>
    <name evidence="5" type="ORF">QLQ12_31210</name>
</gene>
<keyword evidence="6" id="KW-1185">Reference proteome</keyword>
<keyword evidence="4" id="KW-0732">Signal</keyword>
<evidence type="ECO:0000256" key="2">
    <source>
        <dbReference type="ARBA" id="ARBA00022525"/>
    </source>
</evidence>
<sequence>MARSRWLPRITLPLLATVSATAVAVPAQAASVGVASVVKTTIVQFKAAAKQKNRVVVTRSGNTVTIDDRVKIKAGPGCRAVKKDKTKVTCRVAKAPTLLRVYTYDAADSITNKTNLPLTASGGTGKDTIVGGPGADALHGDSGNDTLYGNGGDDGIWGDGGNDRISGGDGNDRLYGWTGDNRVWAGNGDDHVEVWTGTNEVWGGAGKDTVYGSHGVDRLWGGDGRDELFGQGGDDAIDGGAGPDHVSGEDGDDVVHGGADDDVVLGNYGNDTLFGGDGDDELRGENGDDRVYGEAGIDEIWADAIKNDGDRDGQGTDYYSGGAANDSVVYRNYRASPVTADPDGVSGDDGADGERDTIATDVEGIWGGFGDDTLTGGPGTNFLHGQEGNDTLRGLGGEDYLFGDDGDDNVDGGDDGARDWVDGEGNTSSTPGDTCYQWALDDLDDCELIITP</sequence>
<dbReference type="Pfam" id="PF00353">
    <property type="entry name" value="HemolysinCabind"/>
    <property type="match status" value="6"/>
</dbReference>
<dbReference type="RefSeq" id="WP_282764099.1">
    <property type="nucleotide sequence ID" value="NZ_JASCTH010000023.1"/>
</dbReference>
<dbReference type="Proteomes" id="UP001241758">
    <property type="component" value="Unassembled WGS sequence"/>
</dbReference>
<reference evidence="5 6" key="1">
    <citation type="submission" date="2023-05" db="EMBL/GenBank/DDBJ databases">
        <title>Actinoplanes sp. NEAU-A12 genome sequencing.</title>
        <authorList>
            <person name="Wang Z.-S."/>
        </authorList>
    </citation>
    <scope>NUCLEOTIDE SEQUENCE [LARGE SCALE GENOMIC DNA]</scope>
    <source>
        <strain evidence="5 6">NEAU-A12</strain>
    </source>
</reference>
<dbReference type="InterPro" id="IPR011049">
    <property type="entry name" value="Serralysin-like_metalloprot_C"/>
</dbReference>
<feature type="chain" id="PRO_5045408142" evidence="4">
    <location>
        <begin position="30"/>
        <end position="452"/>
    </location>
</feature>
<dbReference type="PANTHER" id="PTHR38340:SF1">
    <property type="entry name" value="S-LAYER PROTEIN"/>
    <property type="match status" value="1"/>
</dbReference>
<evidence type="ECO:0000256" key="4">
    <source>
        <dbReference type="SAM" id="SignalP"/>
    </source>
</evidence>
<name>A0ABT6WTN6_9ACTN</name>
<feature type="compositionally biased region" description="Acidic residues" evidence="3">
    <location>
        <begin position="403"/>
        <end position="414"/>
    </location>
</feature>
<evidence type="ECO:0000313" key="5">
    <source>
        <dbReference type="EMBL" id="MDI6103093.1"/>
    </source>
</evidence>
<evidence type="ECO:0000256" key="3">
    <source>
        <dbReference type="SAM" id="MobiDB-lite"/>
    </source>
</evidence>
<dbReference type="EMBL" id="JASCTH010000023">
    <property type="protein sequence ID" value="MDI6103093.1"/>
    <property type="molecule type" value="Genomic_DNA"/>
</dbReference>
<dbReference type="PROSITE" id="PS00330">
    <property type="entry name" value="HEMOLYSIN_CALCIUM"/>
    <property type="match status" value="2"/>
</dbReference>
<comment type="caution">
    <text evidence="5">The sequence shown here is derived from an EMBL/GenBank/DDBJ whole genome shotgun (WGS) entry which is preliminary data.</text>
</comment>
<organism evidence="5 6">
    <name type="scientific">Actinoplanes sandaracinus</name>
    <dbReference type="NCBI Taxonomy" id="3045177"/>
    <lineage>
        <taxon>Bacteria</taxon>
        <taxon>Bacillati</taxon>
        <taxon>Actinomycetota</taxon>
        <taxon>Actinomycetes</taxon>
        <taxon>Micromonosporales</taxon>
        <taxon>Micromonosporaceae</taxon>
        <taxon>Actinoplanes</taxon>
    </lineage>
</organism>
<feature type="signal peptide" evidence="4">
    <location>
        <begin position="1"/>
        <end position="29"/>
    </location>
</feature>
<accession>A0ABT6WTN6</accession>
<dbReference type="InterPro" id="IPR001343">
    <property type="entry name" value="Hemolysn_Ca-bd"/>
</dbReference>
<dbReference type="Gene3D" id="2.150.10.10">
    <property type="entry name" value="Serralysin-like metalloprotease, C-terminal"/>
    <property type="match status" value="3"/>
</dbReference>
<proteinExistence type="predicted"/>
<feature type="region of interest" description="Disordered" evidence="3">
    <location>
        <begin position="403"/>
        <end position="433"/>
    </location>
</feature>
<keyword evidence="2" id="KW-0964">Secreted</keyword>
<evidence type="ECO:0000256" key="1">
    <source>
        <dbReference type="ARBA" id="ARBA00004613"/>
    </source>
</evidence>
<dbReference type="PRINTS" id="PR00313">
    <property type="entry name" value="CABNDNGRPT"/>
</dbReference>
<comment type="subcellular location">
    <subcellularLocation>
        <location evidence="1">Secreted</location>
    </subcellularLocation>
</comment>
<evidence type="ECO:0000313" key="6">
    <source>
        <dbReference type="Proteomes" id="UP001241758"/>
    </source>
</evidence>
<dbReference type="InterPro" id="IPR018511">
    <property type="entry name" value="Hemolysin-typ_Ca-bd_CS"/>
</dbReference>